<dbReference type="GO" id="GO:0034440">
    <property type="term" value="P:lipid oxidation"/>
    <property type="evidence" value="ECO:0007669"/>
    <property type="project" value="InterPro"/>
</dbReference>
<gene>
    <name evidence="5" type="ORF">MEDL_5416</name>
</gene>
<dbReference type="AlphaFoldDB" id="A0A8S3Q6W4"/>
<proteinExistence type="predicted"/>
<keyword evidence="3 5" id="KW-0560">Oxidoreductase</keyword>
<accession>A0A8S3Q6W4</accession>
<organism evidence="5 6">
    <name type="scientific">Mytilus edulis</name>
    <name type="common">Blue mussel</name>
    <dbReference type="NCBI Taxonomy" id="6550"/>
    <lineage>
        <taxon>Eukaryota</taxon>
        <taxon>Metazoa</taxon>
        <taxon>Spiralia</taxon>
        <taxon>Lophotrochozoa</taxon>
        <taxon>Mollusca</taxon>
        <taxon>Bivalvia</taxon>
        <taxon>Autobranchia</taxon>
        <taxon>Pteriomorphia</taxon>
        <taxon>Mytilida</taxon>
        <taxon>Mytiloidea</taxon>
        <taxon>Mytilidae</taxon>
        <taxon>Mytilinae</taxon>
        <taxon>Mytilus</taxon>
    </lineage>
</organism>
<dbReference type="GO" id="GO:0046872">
    <property type="term" value="F:metal ion binding"/>
    <property type="evidence" value="ECO:0007669"/>
    <property type="project" value="UniProtKB-KW"/>
</dbReference>
<dbReference type="EC" id="1.13.11.34" evidence="5"/>
<dbReference type="SUPFAM" id="SSF48484">
    <property type="entry name" value="Lipoxigenase"/>
    <property type="match status" value="1"/>
</dbReference>
<evidence type="ECO:0000256" key="1">
    <source>
        <dbReference type="ARBA" id="ARBA00022723"/>
    </source>
</evidence>
<evidence type="ECO:0000313" key="6">
    <source>
        <dbReference type="Proteomes" id="UP000683360"/>
    </source>
</evidence>
<feature type="domain" description="Lipoxygenase" evidence="4">
    <location>
        <begin position="1"/>
        <end position="81"/>
    </location>
</feature>
<dbReference type="PROSITE" id="PS51393">
    <property type="entry name" value="LIPOXYGENASE_3"/>
    <property type="match status" value="2"/>
</dbReference>
<dbReference type="InterPro" id="IPR000907">
    <property type="entry name" value="LipOase"/>
</dbReference>
<evidence type="ECO:0000256" key="3">
    <source>
        <dbReference type="ARBA" id="ARBA00023002"/>
    </source>
</evidence>
<name>A0A8S3Q6W4_MYTED</name>
<protein>
    <submittedName>
        <fullName evidence="5">ALOX5</fullName>
        <ecNumber evidence="5">1.13.11.34</ecNumber>
    </submittedName>
</protein>
<dbReference type="InterPro" id="IPR013819">
    <property type="entry name" value="LipOase_C"/>
</dbReference>
<keyword evidence="1" id="KW-0479">Metal-binding</keyword>
<dbReference type="Gene3D" id="1.20.245.10">
    <property type="entry name" value="Lipoxygenase-1, Domain 5"/>
    <property type="match status" value="2"/>
</dbReference>
<evidence type="ECO:0000313" key="5">
    <source>
        <dbReference type="EMBL" id="CAG2190095.1"/>
    </source>
</evidence>
<reference evidence="5" key="1">
    <citation type="submission" date="2021-03" db="EMBL/GenBank/DDBJ databases">
        <authorList>
            <person name="Bekaert M."/>
        </authorList>
    </citation>
    <scope>NUCLEOTIDE SEQUENCE</scope>
</reference>
<dbReference type="PANTHER" id="PTHR11771">
    <property type="entry name" value="LIPOXYGENASE"/>
    <property type="match status" value="1"/>
</dbReference>
<keyword evidence="6" id="KW-1185">Reference proteome</keyword>
<dbReference type="EMBL" id="CAJPWZ010000312">
    <property type="protein sequence ID" value="CAG2190095.1"/>
    <property type="molecule type" value="Genomic_DNA"/>
</dbReference>
<dbReference type="Proteomes" id="UP000683360">
    <property type="component" value="Unassembled WGS sequence"/>
</dbReference>
<evidence type="ECO:0000259" key="4">
    <source>
        <dbReference type="PROSITE" id="PS51393"/>
    </source>
</evidence>
<dbReference type="OrthoDB" id="407298at2759"/>
<evidence type="ECO:0000256" key="2">
    <source>
        <dbReference type="ARBA" id="ARBA00022964"/>
    </source>
</evidence>
<comment type="caution">
    <text evidence="5">The sequence shown here is derived from an EMBL/GenBank/DDBJ whole genome shotgun (WGS) entry which is preliminary data.</text>
</comment>
<dbReference type="InterPro" id="IPR036226">
    <property type="entry name" value="LipOase_C_sf"/>
</dbReference>
<dbReference type="Pfam" id="PF00305">
    <property type="entry name" value="Lipoxygenase"/>
    <property type="match status" value="1"/>
</dbReference>
<dbReference type="GO" id="GO:0004051">
    <property type="term" value="F:arachidonate 5-lipoxygenase activity"/>
    <property type="evidence" value="ECO:0007669"/>
    <property type="project" value="UniProtKB-EC"/>
</dbReference>
<feature type="domain" description="Lipoxygenase" evidence="4">
    <location>
        <begin position="114"/>
        <end position="184"/>
    </location>
</feature>
<keyword evidence="2" id="KW-0223">Dioxygenase</keyword>
<sequence length="184" mass="21537">MKRWRLDIHGTLPADLRRRGVFDDINNDVRVLPGVYHMRDDALLLYDAIKTYVEKYVELYFPNDDLITTDTEIQDWGRELVRQREDGGLGILRPVRMGTILEMIAQRDTLPKLMYITKVLSQKTTKSLGDFEKQLIVDPLAVKIVEEFRQTLLDIGHQIDERNHTRTHPYEWLHPMAIPNAISI</sequence>